<dbReference type="GO" id="GO:0005886">
    <property type="term" value="C:plasma membrane"/>
    <property type="evidence" value="ECO:0007669"/>
    <property type="project" value="UniProtKB-SubCell"/>
</dbReference>
<feature type="transmembrane region" description="Helical" evidence="7">
    <location>
        <begin position="317"/>
        <end position="347"/>
    </location>
</feature>
<dbReference type="GO" id="GO:0022857">
    <property type="term" value="F:transmembrane transporter activity"/>
    <property type="evidence" value="ECO:0007669"/>
    <property type="project" value="UniProtKB-UniRule"/>
</dbReference>
<dbReference type="InterPro" id="IPR010656">
    <property type="entry name" value="DctM"/>
</dbReference>
<feature type="transmembrane region" description="Helical" evidence="7">
    <location>
        <begin position="359"/>
        <end position="380"/>
    </location>
</feature>
<evidence type="ECO:0000313" key="10">
    <source>
        <dbReference type="Proteomes" id="UP000292423"/>
    </source>
</evidence>
<dbReference type="PANTHER" id="PTHR33362">
    <property type="entry name" value="SIALIC ACID TRAP TRANSPORTER PERMEASE PROTEIN SIAT-RELATED"/>
    <property type="match status" value="1"/>
</dbReference>
<dbReference type="Pfam" id="PF06808">
    <property type="entry name" value="DctM"/>
    <property type="match status" value="1"/>
</dbReference>
<protein>
    <recommendedName>
        <fullName evidence="7">TRAP transporter large permease protein</fullName>
    </recommendedName>
</protein>
<evidence type="ECO:0000256" key="6">
    <source>
        <dbReference type="ARBA" id="ARBA00023136"/>
    </source>
</evidence>
<comment type="function">
    <text evidence="7">Part of the tripartite ATP-independent periplasmic (TRAP) transport system.</text>
</comment>
<feature type="transmembrane region" description="Helical" evidence="7">
    <location>
        <begin position="102"/>
        <end position="121"/>
    </location>
</feature>
<evidence type="ECO:0000259" key="8">
    <source>
        <dbReference type="Pfam" id="PF06808"/>
    </source>
</evidence>
<proteinExistence type="inferred from homology"/>
<dbReference type="NCBIfam" id="TIGR00786">
    <property type="entry name" value="dctM"/>
    <property type="match status" value="1"/>
</dbReference>
<feature type="transmembrane region" description="Helical" evidence="7">
    <location>
        <begin position="244"/>
        <end position="263"/>
    </location>
</feature>
<dbReference type="OrthoDB" id="9796052at2"/>
<keyword evidence="6 7" id="KW-0472">Membrane</keyword>
<evidence type="ECO:0000256" key="7">
    <source>
        <dbReference type="RuleBase" id="RU369079"/>
    </source>
</evidence>
<accession>A0A4Q7ZC93</accession>
<gene>
    <name evidence="9" type="ORF">EV700_0549</name>
</gene>
<comment type="caution">
    <text evidence="9">The sequence shown here is derived from an EMBL/GenBank/DDBJ whole genome shotgun (WGS) entry which is preliminary data.</text>
</comment>
<evidence type="ECO:0000256" key="3">
    <source>
        <dbReference type="ARBA" id="ARBA00022519"/>
    </source>
</evidence>
<keyword evidence="10" id="KW-1185">Reference proteome</keyword>
<sequence length="425" mass="46006">MILMLCLALVVFALLGAPLFTVLAGAAMLGFWHDEIPLTVMGVEIYRIVETPVLLALPLFTYAGYILGEGQTSHRLVRLTRAFLGWLPGGLAIVAFTTCAFFTAFTGASGATIVAMGALLYPALRQAGYDERFSLGLVTTSGSLGLLLPPSLPLILYAIIAQQMPQGAGVTIDAVFRAGLFPALLMVALLSLFGYWVTKRRPVELQPFCWRELGRALVEAKWELPLPVFVLGGIYGGVFAVSEAAAVTALYVTFVSLVVYREVRLTRLIALMREAMVMVGGILLILAVATALTNWFIDAEVPSKLFALVKQYIDSKWAFLLLLNVFLLILGCFLDIFSALVIMVPLLLPMAAGFGIHPVHLGIIFLANMEIGYCTPPVGMNLMIASYRFKKPMLDLAASTLPFLGVLMVAVLIITFVPVLSLALL</sequence>
<feature type="transmembrane region" description="Helical" evidence="7">
    <location>
        <begin position="79"/>
        <end position="96"/>
    </location>
</feature>
<comment type="caution">
    <text evidence="7">Lacks conserved residue(s) required for the propagation of feature annotation.</text>
</comment>
<dbReference type="Proteomes" id="UP000292423">
    <property type="component" value="Unassembled WGS sequence"/>
</dbReference>
<reference evidence="9 10" key="1">
    <citation type="submission" date="2019-02" db="EMBL/GenBank/DDBJ databases">
        <title>Genomic Encyclopedia of Type Strains, Phase IV (KMG-IV): sequencing the most valuable type-strain genomes for metagenomic binning, comparative biology and taxonomic classification.</title>
        <authorList>
            <person name="Goeker M."/>
        </authorList>
    </citation>
    <scope>NUCLEOTIDE SEQUENCE [LARGE SCALE GENOMIC DNA]</scope>
    <source>
        <strain evidence="9 10">DSM 105135</strain>
    </source>
</reference>
<dbReference type="PIRSF" id="PIRSF006066">
    <property type="entry name" value="HI0050"/>
    <property type="match status" value="1"/>
</dbReference>
<feature type="transmembrane region" description="Helical" evidence="7">
    <location>
        <begin position="180"/>
        <end position="198"/>
    </location>
</feature>
<dbReference type="RefSeq" id="WP_130410813.1">
    <property type="nucleotide sequence ID" value="NZ_SHKX01000010.1"/>
</dbReference>
<comment type="subcellular location">
    <subcellularLocation>
        <location evidence="1 7">Cell inner membrane</location>
        <topology evidence="1 7">Multi-pass membrane protein</topology>
    </subcellularLocation>
</comment>
<comment type="subunit">
    <text evidence="7">The complex comprises the extracytoplasmic solute receptor protein and the two transmembrane proteins.</text>
</comment>
<dbReference type="PANTHER" id="PTHR33362:SF5">
    <property type="entry name" value="C4-DICARBOXYLATE TRAP TRANSPORTER LARGE PERMEASE PROTEIN DCTM"/>
    <property type="match status" value="1"/>
</dbReference>
<feature type="transmembrane region" description="Helical" evidence="7">
    <location>
        <begin position="400"/>
        <end position="424"/>
    </location>
</feature>
<evidence type="ECO:0000256" key="1">
    <source>
        <dbReference type="ARBA" id="ARBA00004429"/>
    </source>
</evidence>
<dbReference type="InterPro" id="IPR004681">
    <property type="entry name" value="TRAP_DctM"/>
</dbReference>
<keyword evidence="7" id="KW-0813">Transport</keyword>
<evidence type="ECO:0000313" key="9">
    <source>
        <dbReference type="EMBL" id="RZU47585.1"/>
    </source>
</evidence>
<evidence type="ECO:0000256" key="2">
    <source>
        <dbReference type="ARBA" id="ARBA00022475"/>
    </source>
</evidence>
<keyword evidence="5 7" id="KW-1133">Transmembrane helix</keyword>
<dbReference type="AlphaFoldDB" id="A0A4Q7ZC93"/>
<dbReference type="EMBL" id="SHKX01000010">
    <property type="protein sequence ID" value="RZU47585.1"/>
    <property type="molecule type" value="Genomic_DNA"/>
</dbReference>
<feature type="domain" description="TRAP C4-dicarboxylate transport system permease DctM subunit" evidence="8">
    <location>
        <begin position="8"/>
        <end position="419"/>
    </location>
</feature>
<feature type="transmembrane region" description="Helical" evidence="7">
    <location>
        <begin position="275"/>
        <end position="297"/>
    </location>
</feature>
<organism evidence="9 10">
    <name type="scientific">Fluviicoccus keumensis</name>
    <dbReference type="NCBI Taxonomy" id="1435465"/>
    <lineage>
        <taxon>Bacteria</taxon>
        <taxon>Pseudomonadati</taxon>
        <taxon>Pseudomonadota</taxon>
        <taxon>Gammaproteobacteria</taxon>
        <taxon>Moraxellales</taxon>
        <taxon>Moraxellaceae</taxon>
        <taxon>Fluviicoccus</taxon>
    </lineage>
</organism>
<keyword evidence="4 7" id="KW-0812">Transmembrane</keyword>
<feature type="transmembrane region" description="Helical" evidence="7">
    <location>
        <begin position="133"/>
        <end position="160"/>
    </location>
</feature>
<feature type="transmembrane region" description="Helical" evidence="7">
    <location>
        <begin position="48"/>
        <end position="67"/>
    </location>
</feature>
<keyword evidence="2" id="KW-1003">Cell membrane</keyword>
<comment type="similarity">
    <text evidence="7">Belongs to the TRAP transporter large permease family.</text>
</comment>
<evidence type="ECO:0000256" key="5">
    <source>
        <dbReference type="ARBA" id="ARBA00022989"/>
    </source>
</evidence>
<keyword evidence="3 7" id="KW-0997">Cell inner membrane</keyword>
<name>A0A4Q7ZC93_9GAMM</name>
<evidence type="ECO:0000256" key="4">
    <source>
        <dbReference type="ARBA" id="ARBA00022692"/>
    </source>
</evidence>